<reference evidence="2 3" key="1">
    <citation type="journal article" date="2014" name="Genome Announc.">
        <title>Draft Genome Sequence of the Boron-Tolerant and Moderately Halotolerant Bacterium Gracilibacillus boraciitolerans JCM 21714T.</title>
        <authorList>
            <person name="Ahmed I."/>
            <person name="Oshima K."/>
            <person name="Suda W."/>
            <person name="Kitamura K."/>
            <person name="Iida T."/>
            <person name="Ohmori Y."/>
            <person name="Fujiwara T."/>
            <person name="Hattori M."/>
            <person name="Ohkuma M."/>
        </authorList>
    </citation>
    <scope>NUCLEOTIDE SEQUENCE [LARGE SCALE GENOMIC DNA]</scope>
    <source>
        <strain evidence="2 3">JCM 21714</strain>
    </source>
</reference>
<organism evidence="2 3">
    <name type="scientific">Gracilibacillus boraciitolerans JCM 21714</name>
    <dbReference type="NCBI Taxonomy" id="1298598"/>
    <lineage>
        <taxon>Bacteria</taxon>
        <taxon>Bacillati</taxon>
        <taxon>Bacillota</taxon>
        <taxon>Bacilli</taxon>
        <taxon>Bacillales</taxon>
        <taxon>Bacillaceae</taxon>
        <taxon>Gracilibacillus</taxon>
    </lineage>
</organism>
<dbReference type="GO" id="GO:0016020">
    <property type="term" value="C:membrane"/>
    <property type="evidence" value="ECO:0007669"/>
    <property type="project" value="InterPro"/>
</dbReference>
<dbReference type="GO" id="GO:0009060">
    <property type="term" value="P:aerobic respiration"/>
    <property type="evidence" value="ECO:0007669"/>
    <property type="project" value="InterPro"/>
</dbReference>
<keyword evidence="1" id="KW-1133">Transmembrane helix</keyword>
<proteinExistence type="predicted"/>
<dbReference type="SUPFAM" id="SSF81442">
    <property type="entry name" value="Cytochrome c oxidase subunit I-like"/>
    <property type="match status" value="1"/>
</dbReference>
<dbReference type="GO" id="GO:0022904">
    <property type="term" value="P:respiratory electron transport chain"/>
    <property type="evidence" value="ECO:0007669"/>
    <property type="project" value="TreeGrafter"/>
</dbReference>
<comment type="caution">
    <text evidence="2">The sequence shown here is derived from an EMBL/GenBank/DDBJ whole genome shotgun (WGS) entry which is preliminary data.</text>
</comment>
<accession>W4VG28</accession>
<evidence type="ECO:0000313" key="2">
    <source>
        <dbReference type="EMBL" id="GAE91773.1"/>
    </source>
</evidence>
<dbReference type="PANTHER" id="PTHR10422:SF44">
    <property type="entry name" value="CYTOCHROME C OXIDASE SUBUNIT 1"/>
    <property type="match status" value="1"/>
</dbReference>
<dbReference type="eggNOG" id="COG0843">
    <property type="taxonomic scope" value="Bacteria"/>
</dbReference>
<dbReference type="InterPro" id="IPR000883">
    <property type="entry name" value="Cyt_C_Oxase_1"/>
</dbReference>
<feature type="transmembrane region" description="Helical" evidence="1">
    <location>
        <begin position="20"/>
        <end position="40"/>
    </location>
</feature>
<feature type="transmembrane region" description="Helical" evidence="1">
    <location>
        <begin position="112"/>
        <end position="130"/>
    </location>
</feature>
<dbReference type="STRING" id="1298598.JCM21714_729"/>
<name>W4VG28_9BACI</name>
<keyword evidence="3" id="KW-1185">Reference proteome</keyword>
<keyword evidence="1" id="KW-0812">Transmembrane</keyword>
<evidence type="ECO:0000256" key="1">
    <source>
        <dbReference type="SAM" id="Phobius"/>
    </source>
</evidence>
<protein>
    <submittedName>
        <fullName evidence="2">Cytochrome c oxidase polypeptide I</fullName>
    </submittedName>
</protein>
<keyword evidence="1" id="KW-0472">Membrane</keyword>
<feature type="transmembrane region" description="Helical" evidence="1">
    <location>
        <begin position="136"/>
        <end position="155"/>
    </location>
</feature>
<dbReference type="Gene3D" id="1.20.210.10">
    <property type="entry name" value="Cytochrome c oxidase-like, subunit I domain"/>
    <property type="match status" value="1"/>
</dbReference>
<dbReference type="EMBL" id="BAVS01000001">
    <property type="protein sequence ID" value="GAE91773.1"/>
    <property type="molecule type" value="Genomic_DNA"/>
</dbReference>
<dbReference type="InterPro" id="IPR036927">
    <property type="entry name" value="Cyt_c_oxase-like_su1_sf"/>
</dbReference>
<dbReference type="GO" id="GO:0004129">
    <property type="term" value="F:cytochrome-c oxidase activity"/>
    <property type="evidence" value="ECO:0007669"/>
    <property type="project" value="InterPro"/>
</dbReference>
<gene>
    <name evidence="2" type="ORF">JCM21714_729</name>
</gene>
<dbReference type="PANTHER" id="PTHR10422">
    <property type="entry name" value="CYTOCHROME C OXIDASE SUBUNIT 1"/>
    <property type="match status" value="1"/>
</dbReference>
<dbReference type="Gene3D" id="1.10.287.70">
    <property type="match status" value="1"/>
</dbReference>
<dbReference type="GO" id="GO:0020037">
    <property type="term" value="F:heme binding"/>
    <property type="evidence" value="ECO:0007669"/>
    <property type="project" value="InterPro"/>
</dbReference>
<dbReference type="Proteomes" id="UP000019102">
    <property type="component" value="Unassembled WGS sequence"/>
</dbReference>
<sequence length="179" mass="20010">MPRRYWTYLEGQGLDLGNMISTIGAFLMGLGTIVLLINIVKTSIKNEKVGGADPWDARTLEWAISSPPPFYNFKQLPLVRGLDPLWIEKTEGRKGMTPAEPLTDIHMPNNSFLPFIMAFGMFIAGFGFIYQKVDSVWLTLVFIGMGITLGGAMLTRSVKDDLGYHIHKEDLKKEAGENE</sequence>
<dbReference type="AlphaFoldDB" id="W4VG28"/>
<dbReference type="GO" id="GO:0015990">
    <property type="term" value="P:electron transport coupled proton transport"/>
    <property type="evidence" value="ECO:0007669"/>
    <property type="project" value="TreeGrafter"/>
</dbReference>
<evidence type="ECO:0000313" key="3">
    <source>
        <dbReference type="Proteomes" id="UP000019102"/>
    </source>
</evidence>